<comment type="caution">
    <text evidence="1">The sequence shown here is derived from an EMBL/GenBank/DDBJ whole genome shotgun (WGS) entry which is preliminary data.</text>
</comment>
<proteinExistence type="predicted"/>
<dbReference type="EMBL" id="BLSA01000551">
    <property type="protein sequence ID" value="GFP33547.1"/>
    <property type="molecule type" value="Genomic_DNA"/>
</dbReference>
<dbReference type="Proteomes" id="UP000568877">
    <property type="component" value="Unassembled WGS sequence"/>
</dbReference>
<reference evidence="1 2" key="1">
    <citation type="journal article" date="2020" name="Front. Microbiol.">
        <title>Single-cell genomics of novel Actinobacteria with the Wood-Ljungdahl pathway discovered in a serpentinizing system.</title>
        <authorList>
            <person name="Merino N."/>
            <person name="Kawai M."/>
            <person name="Boyd E.S."/>
            <person name="Colman D.R."/>
            <person name="McGlynn S.E."/>
            <person name="Nealson K.H."/>
            <person name="Kurokawa K."/>
            <person name="Hongoh Y."/>
        </authorList>
    </citation>
    <scope>NUCLEOTIDE SEQUENCE [LARGE SCALE GENOMIC DNA]</scope>
    <source>
        <strain evidence="1 2">S42</strain>
    </source>
</reference>
<sequence length="84" mass="9640">MSCKRRKEIIEPEHPGLSITKQCELFQISCSSWYYEALGESDLNLELMRLIDEQFLETPYYGARQMARIFGGRGMGLTGRGCND</sequence>
<evidence type="ECO:0000313" key="1">
    <source>
        <dbReference type="EMBL" id="GFP33547.1"/>
    </source>
</evidence>
<accession>A0A6V8PMQ6</accession>
<dbReference type="AlphaFoldDB" id="A0A6V8PMQ6"/>
<organism evidence="1 2">
    <name type="scientific">Candidatus Hakubella thermalkaliphila</name>
    <dbReference type="NCBI Taxonomy" id="2754717"/>
    <lineage>
        <taxon>Bacteria</taxon>
        <taxon>Bacillati</taxon>
        <taxon>Actinomycetota</taxon>
        <taxon>Actinomycetota incertae sedis</taxon>
        <taxon>Candidatus Hakubellales</taxon>
        <taxon>Candidatus Hakubellaceae</taxon>
        <taxon>Candidatus Hakubella</taxon>
    </lineage>
</organism>
<evidence type="ECO:0000313" key="2">
    <source>
        <dbReference type="Proteomes" id="UP000568877"/>
    </source>
</evidence>
<name>A0A6V8PMQ6_9ACTN</name>
<gene>
    <name evidence="1" type="ORF">HKBW3S42_01884</name>
</gene>
<protein>
    <submittedName>
        <fullName evidence="1">Putative transposase</fullName>
    </submittedName>
</protein>